<protein>
    <submittedName>
        <fullName evidence="1">13001_t:CDS:1</fullName>
    </submittedName>
</protein>
<sequence length="47" mass="5560">CTLKNSIRRIKRYLSIDPKPNGRLYLKPIAIILLLKRSDWCRSFDAI</sequence>
<evidence type="ECO:0000313" key="2">
    <source>
        <dbReference type="Proteomes" id="UP000789920"/>
    </source>
</evidence>
<keyword evidence="2" id="KW-1185">Reference proteome</keyword>
<name>A0ACA9STA5_9GLOM</name>
<dbReference type="Proteomes" id="UP000789920">
    <property type="component" value="Unassembled WGS sequence"/>
</dbReference>
<comment type="caution">
    <text evidence="1">The sequence shown here is derived from an EMBL/GenBank/DDBJ whole genome shotgun (WGS) entry which is preliminary data.</text>
</comment>
<accession>A0ACA9STA5</accession>
<reference evidence="1" key="1">
    <citation type="submission" date="2021-06" db="EMBL/GenBank/DDBJ databases">
        <authorList>
            <person name="Kallberg Y."/>
            <person name="Tangrot J."/>
            <person name="Rosling A."/>
        </authorList>
    </citation>
    <scope>NUCLEOTIDE SEQUENCE</scope>
    <source>
        <strain evidence="1">MA461A</strain>
    </source>
</reference>
<dbReference type="EMBL" id="CAJVQC010159886">
    <property type="protein sequence ID" value="CAG8848248.1"/>
    <property type="molecule type" value="Genomic_DNA"/>
</dbReference>
<gene>
    <name evidence="1" type="ORF">RPERSI_LOCUS35023</name>
</gene>
<organism evidence="1 2">
    <name type="scientific">Racocetra persica</name>
    <dbReference type="NCBI Taxonomy" id="160502"/>
    <lineage>
        <taxon>Eukaryota</taxon>
        <taxon>Fungi</taxon>
        <taxon>Fungi incertae sedis</taxon>
        <taxon>Mucoromycota</taxon>
        <taxon>Glomeromycotina</taxon>
        <taxon>Glomeromycetes</taxon>
        <taxon>Diversisporales</taxon>
        <taxon>Gigasporaceae</taxon>
        <taxon>Racocetra</taxon>
    </lineage>
</organism>
<evidence type="ECO:0000313" key="1">
    <source>
        <dbReference type="EMBL" id="CAG8848248.1"/>
    </source>
</evidence>
<proteinExistence type="predicted"/>
<feature type="non-terminal residue" evidence="1">
    <location>
        <position position="1"/>
    </location>
</feature>